<dbReference type="RefSeq" id="WP_021967117.1">
    <property type="nucleotide sequence ID" value="NZ_DAWCKB010000167.1"/>
</dbReference>
<evidence type="ECO:0000313" key="3">
    <source>
        <dbReference type="EMBL" id="RYT80612.1"/>
    </source>
</evidence>
<proteinExistence type="predicted"/>
<organism evidence="2 4">
    <name type="scientific">Bacteroides intestinalis</name>
    <dbReference type="NCBI Taxonomy" id="329854"/>
    <lineage>
        <taxon>Bacteria</taxon>
        <taxon>Pseudomonadati</taxon>
        <taxon>Bacteroidota</taxon>
        <taxon>Bacteroidia</taxon>
        <taxon>Bacteroidales</taxon>
        <taxon>Bacteroidaceae</taxon>
        <taxon>Bacteroides</taxon>
    </lineage>
</organism>
<dbReference type="EMBL" id="RCXO01000010">
    <property type="protein sequence ID" value="RYT80612.1"/>
    <property type="molecule type" value="Genomic_DNA"/>
</dbReference>
<dbReference type="SUPFAM" id="SSF53067">
    <property type="entry name" value="Actin-like ATPase domain"/>
    <property type="match status" value="1"/>
</dbReference>
<dbReference type="AlphaFoldDB" id="A0A3E4L2Q3"/>
<name>A0A3E4L2Q3_9BACE</name>
<evidence type="ECO:0000313" key="2">
    <source>
        <dbReference type="EMBL" id="RHN01950.1"/>
    </source>
</evidence>
<dbReference type="EMBL" id="QRQM01000044">
    <property type="protein sequence ID" value="RHN01950.1"/>
    <property type="molecule type" value="Genomic_DNA"/>
</dbReference>
<protein>
    <submittedName>
        <fullName evidence="2">Uncharacterized protein</fullName>
    </submittedName>
</protein>
<sequence length="888" mass="101840">MYKVPLIINQRDVIIALHPSDLPTKNVAIDTFVVDNTELLRFYKKILALDYDGPLSNDYILNISAISRKEDAITVEFTTFKQGGIAYSQDGLELTNDHYCYLRLKQFPNEATRFHIHLIVKINEIQYEGDVYVVVADKHHIYDAVFDFGSEASQILCHARDKELGINDIMPLYGKVKHSYGKELLKKASEVEQGETNIISEDLRKQYREQMSKSNKESEEIDDSEIIQHDDSDRLNRLYKSIYYAPGTLLKEDFRRRTDEPTNQNFIFFNKGEDIPVFEKNNYFVMPNLKVAQYGGVVLPMINSGQTVNDHLSHYRRVIMNFFIRMILDTVSNILDDEEEDSYDDEKEYTTHRAINLIVLVPNSYTQEVVTKMLKDLRCDITKLLAEEKYKSIIGCEISTFSESDASFLGMMTQHQDILINTIGENKNILTIDVGKGTTDFSVVQTRQKGFHWLIEEKYRSGFIGAGNVISFALYANLLAHLFQVYQPNATDLQIKQRVEEYTRQITDPDKKEDRNYLSLLIHIIEKYKKIHTSVHATNSEKNWRAFMSSEPKNANLDEIKLSTIVEAFAYCEKKKSILGDDYGYIANAVNAITTKFEKEIDSWNDRANLSIDYVILAGRGMLFPELRTQIEEMIRRKFSEKCTILTKKNVSVGTVKNFCLFGPLNTSLIYDGNMDMVGWPTKYELKNGTNEMDDQDETKGHKPTSKFKRIFEIYKGIRGDSENPDSEPDSISEVYTPTIQKEPKEITEDREITYNDELCSKTLLTPNSRYLIGGKYYIIKIPRYTNIKNEEAVSLNVFFDGERFVARSNDGCFYFEPAGAELQDNLVFETQFPYVTADNEGEISVLKGSEETSVAAAKPSEDNDMKTNSSSQDNGKGIPPADIEDDV</sequence>
<dbReference type="InterPro" id="IPR043129">
    <property type="entry name" value="ATPase_NBD"/>
</dbReference>
<feature type="region of interest" description="Disordered" evidence="1">
    <location>
        <begin position="719"/>
        <end position="748"/>
    </location>
</feature>
<comment type="caution">
    <text evidence="2">The sequence shown here is derived from an EMBL/GenBank/DDBJ whole genome shotgun (WGS) entry which is preliminary data.</text>
</comment>
<dbReference type="OrthoDB" id="604213at2"/>
<accession>A0A3E4L2Q3</accession>
<reference evidence="3 5" key="2">
    <citation type="journal article" date="2019" name="Science, e1252229">
        <title>Invertible promoters mediate bacterial phase variation, antibiotic resistance, and host adaptation in the gut.</title>
        <authorList>
            <person name="Jiang X."/>
            <person name="Hall A.B."/>
            <person name="Arthur T.D."/>
            <person name="Plichta D.R."/>
            <person name="Covington C.T."/>
            <person name="Poyet M."/>
            <person name="Crothers J."/>
            <person name="Moses P.L."/>
            <person name="Tolonen A.C."/>
            <person name="Vlamakis H."/>
            <person name="Alm E.J."/>
            <person name="Xavier R.J."/>
        </authorList>
    </citation>
    <scope>NUCLEOTIDE SEQUENCE [LARGE SCALE GENOMIC DNA]</scope>
    <source>
        <strain evidence="3">Bf_0095</strain>
        <strain evidence="5">bf_0095</strain>
    </source>
</reference>
<dbReference type="Proteomes" id="UP000286003">
    <property type="component" value="Unassembled WGS sequence"/>
</dbReference>
<dbReference type="Proteomes" id="UP000291191">
    <property type="component" value="Unassembled WGS sequence"/>
</dbReference>
<feature type="region of interest" description="Disordered" evidence="1">
    <location>
        <begin position="846"/>
        <end position="888"/>
    </location>
</feature>
<keyword evidence="5" id="KW-1185">Reference proteome</keyword>
<evidence type="ECO:0000313" key="4">
    <source>
        <dbReference type="Proteomes" id="UP000286003"/>
    </source>
</evidence>
<evidence type="ECO:0000256" key="1">
    <source>
        <dbReference type="SAM" id="MobiDB-lite"/>
    </source>
</evidence>
<evidence type="ECO:0000313" key="5">
    <source>
        <dbReference type="Proteomes" id="UP000291191"/>
    </source>
</evidence>
<reference evidence="2 4" key="1">
    <citation type="submission" date="2018-08" db="EMBL/GenBank/DDBJ databases">
        <title>A genome reference for cultivated species of the human gut microbiota.</title>
        <authorList>
            <person name="Zou Y."/>
            <person name="Xue W."/>
            <person name="Luo G."/>
        </authorList>
    </citation>
    <scope>NUCLEOTIDE SEQUENCE [LARGE SCALE GENOMIC DNA]</scope>
    <source>
        <strain evidence="2 4">AF31-23</strain>
    </source>
</reference>
<gene>
    <name evidence="2" type="ORF">DWZ32_22640</name>
    <name evidence="3" type="ORF">EAJ06_09315</name>
</gene>